<dbReference type="GO" id="GO:0051299">
    <property type="term" value="P:centrosome separation"/>
    <property type="evidence" value="ECO:0007669"/>
    <property type="project" value="TreeGrafter"/>
</dbReference>
<protein>
    <submittedName>
        <fullName evidence="3">CLUMA_CG012693, isoform A</fullName>
    </submittedName>
</protein>
<evidence type="ECO:0000256" key="1">
    <source>
        <dbReference type="SAM" id="Coils"/>
    </source>
</evidence>
<dbReference type="InterPro" id="IPR038923">
    <property type="entry name" value="Centrobin"/>
</dbReference>
<dbReference type="GO" id="GO:1902410">
    <property type="term" value="P:mitotic cytokinetic process"/>
    <property type="evidence" value="ECO:0007669"/>
    <property type="project" value="TreeGrafter"/>
</dbReference>
<keyword evidence="1" id="KW-0175">Coiled coil</keyword>
<feature type="region of interest" description="Disordered" evidence="2">
    <location>
        <begin position="366"/>
        <end position="390"/>
    </location>
</feature>
<evidence type="ECO:0000313" key="4">
    <source>
        <dbReference type="Proteomes" id="UP000183832"/>
    </source>
</evidence>
<dbReference type="GO" id="GO:1902017">
    <property type="term" value="P:regulation of cilium assembly"/>
    <property type="evidence" value="ECO:0007669"/>
    <property type="project" value="InterPro"/>
</dbReference>
<dbReference type="OrthoDB" id="8190486at2759"/>
<sequence length="452" mass="53397">MHFYVLLSDKIKLTMEQNNSCCSSNHSSNDTDILMKIPNNFFDPNINVEKSHFSNDNDFMEELDNFLNKENKNDVHNSTSNDLLCYENFVDPLQQAPLDKTDNDLNLQEERLKRQHYEQLSSILQKKIIQLQQRLSLLLKSNNEKDQIIQRLKHNEGLDVENTKLREKKHTRSLADRELFSLKFQVKQAKDDKLKLQERHEKEKQTLETKQKKIFSNMMDEFSDKERKLLKELDQQRTALKNYYQTQLESALGQKAGELQEQLEQFQNEIKQEAARREKSINEKAIMQMELIVRKNEEEIDLLNQKCMEEVELYKAQLLNATRTIESLESKLNEYQIRRHDIAENLHSIMETQWRKTLEILTNPSRLRDYKGDPLSNDVSESDNNQQFKQEKTINNLSKSEENLKSELLRNYIDMLLKQSPKSDKANSETNSQKSLCKGSHRPKSSNSKPWK</sequence>
<reference evidence="3 4" key="1">
    <citation type="submission" date="2015-04" db="EMBL/GenBank/DDBJ databases">
        <authorList>
            <person name="Syromyatnikov M.Y."/>
            <person name="Popov V.N."/>
        </authorList>
    </citation>
    <scope>NUCLEOTIDE SEQUENCE [LARGE SCALE GENOMIC DNA]</scope>
</reference>
<feature type="region of interest" description="Disordered" evidence="2">
    <location>
        <begin position="419"/>
        <end position="452"/>
    </location>
</feature>
<feature type="coiled-coil region" evidence="1">
    <location>
        <begin position="249"/>
        <end position="345"/>
    </location>
</feature>
<accession>A0A1J1IGG1</accession>
<dbReference type="GO" id="GO:0005813">
    <property type="term" value="C:centrosome"/>
    <property type="evidence" value="ECO:0007669"/>
    <property type="project" value="TreeGrafter"/>
</dbReference>
<proteinExistence type="predicted"/>
<name>A0A1J1IGG1_9DIPT</name>
<dbReference type="PANTHER" id="PTHR34439:SF1">
    <property type="entry name" value="CENTROBIN"/>
    <property type="match status" value="1"/>
</dbReference>
<feature type="compositionally biased region" description="Polar residues" evidence="2">
    <location>
        <begin position="377"/>
        <end position="390"/>
    </location>
</feature>
<feature type="coiled-coil region" evidence="1">
    <location>
        <begin position="186"/>
        <end position="213"/>
    </location>
</feature>
<gene>
    <name evidence="3" type="ORF">CLUMA_CG012693</name>
</gene>
<keyword evidence="4" id="KW-1185">Reference proteome</keyword>
<dbReference type="Proteomes" id="UP000183832">
    <property type="component" value="Unassembled WGS sequence"/>
</dbReference>
<evidence type="ECO:0000256" key="2">
    <source>
        <dbReference type="SAM" id="MobiDB-lite"/>
    </source>
</evidence>
<dbReference type="EMBL" id="CVRI01000050">
    <property type="protein sequence ID" value="CRK99351.1"/>
    <property type="molecule type" value="Genomic_DNA"/>
</dbReference>
<dbReference type="GO" id="GO:0007099">
    <property type="term" value="P:centriole replication"/>
    <property type="evidence" value="ECO:0007669"/>
    <property type="project" value="InterPro"/>
</dbReference>
<evidence type="ECO:0000313" key="3">
    <source>
        <dbReference type="EMBL" id="CRK99351.1"/>
    </source>
</evidence>
<dbReference type="GO" id="GO:0005814">
    <property type="term" value="C:centriole"/>
    <property type="evidence" value="ECO:0007669"/>
    <property type="project" value="TreeGrafter"/>
</dbReference>
<dbReference type="AlphaFoldDB" id="A0A1J1IGG1"/>
<organism evidence="3 4">
    <name type="scientific">Clunio marinus</name>
    <dbReference type="NCBI Taxonomy" id="568069"/>
    <lineage>
        <taxon>Eukaryota</taxon>
        <taxon>Metazoa</taxon>
        <taxon>Ecdysozoa</taxon>
        <taxon>Arthropoda</taxon>
        <taxon>Hexapoda</taxon>
        <taxon>Insecta</taxon>
        <taxon>Pterygota</taxon>
        <taxon>Neoptera</taxon>
        <taxon>Endopterygota</taxon>
        <taxon>Diptera</taxon>
        <taxon>Nematocera</taxon>
        <taxon>Chironomoidea</taxon>
        <taxon>Chironomidae</taxon>
        <taxon>Clunio</taxon>
    </lineage>
</organism>
<dbReference type="PANTHER" id="PTHR34439">
    <property type="entry name" value="CENTROBIN"/>
    <property type="match status" value="1"/>
</dbReference>